<keyword evidence="2" id="KW-1185">Reference proteome</keyword>
<name>A0A0L0H4X9_SPIPD</name>
<evidence type="ECO:0000313" key="1">
    <source>
        <dbReference type="EMBL" id="KNC95971.1"/>
    </source>
</evidence>
<dbReference type="AlphaFoldDB" id="A0A0L0H4X9"/>
<dbReference type="Proteomes" id="UP000053201">
    <property type="component" value="Unassembled WGS sequence"/>
</dbReference>
<dbReference type="InParanoid" id="A0A0L0H4X9"/>
<dbReference type="EMBL" id="KQ257472">
    <property type="protein sequence ID" value="KNC95971.1"/>
    <property type="molecule type" value="Genomic_DNA"/>
</dbReference>
<proteinExistence type="predicted"/>
<evidence type="ECO:0000313" key="2">
    <source>
        <dbReference type="Proteomes" id="UP000053201"/>
    </source>
</evidence>
<protein>
    <submittedName>
        <fullName evidence="1">Uncharacterized protein</fullName>
    </submittedName>
</protein>
<dbReference type="GeneID" id="27692678"/>
<gene>
    <name evidence="1" type="ORF">SPPG_09553</name>
</gene>
<organism evidence="1 2">
    <name type="scientific">Spizellomyces punctatus (strain DAOM BR117)</name>
    <dbReference type="NCBI Taxonomy" id="645134"/>
    <lineage>
        <taxon>Eukaryota</taxon>
        <taxon>Fungi</taxon>
        <taxon>Fungi incertae sedis</taxon>
        <taxon>Chytridiomycota</taxon>
        <taxon>Chytridiomycota incertae sedis</taxon>
        <taxon>Chytridiomycetes</taxon>
        <taxon>Spizellomycetales</taxon>
        <taxon>Spizellomycetaceae</taxon>
        <taxon>Spizellomyces</taxon>
    </lineage>
</organism>
<dbReference type="OrthoDB" id="2120629at2759"/>
<sequence>MRRCHLLLRLGSALSSYNVTALEQIVRALKPFVSEVPCPAELCSSTVLQSLRVLVHSSSSYGALARFAYNKLIESGGAEMKLASDIIIHHDPWEVVAQEWHMEDIGPVCGHKLRPRKKKIKKNIDR</sequence>
<reference evidence="1 2" key="1">
    <citation type="submission" date="2009-08" db="EMBL/GenBank/DDBJ databases">
        <title>The Genome Sequence of Spizellomyces punctatus strain DAOM BR117.</title>
        <authorList>
            <consortium name="The Broad Institute Genome Sequencing Platform"/>
            <person name="Russ C."/>
            <person name="Cuomo C."/>
            <person name="Shea T."/>
            <person name="Young S.K."/>
            <person name="Zeng Q."/>
            <person name="Koehrsen M."/>
            <person name="Haas B."/>
            <person name="Borodovsky M."/>
            <person name="Guigo R."/>
            <person name="Alvarado L."/>
            <person name="Berlin A."/>
            <person name="Bochicchio J."/>
            <person name="Borenstein D."/>
            <person name="Chapman S."/>
            <person name="Chen Z."/>
            <person name="Engels R."/>
            <person name="Freedman E."/>
            <person name="Gellesch M."/>
            <person name="Goldberg J."/>
            <person name="Griggs A."/>
            <person name="Gujja S."/>
            <person name="Heiman D."/>
            <person name="Hepburn T."/>
            <person name="Howarth C."/>
            <person name="Jen D."/>
            <person name="Larson L."/>
            <person name="Lewis B."/>
            <person name="Mehta T."/>
            <person name="Park D."/>
            <person name="Pearson M."/>
            <person name="Roberts A."/>
            <person name="Saif S."/>
            <person name="Shenoy N."/>
            <person name="Sisk P."/>
            <person name="Stolte C."/>
            <person name="Sykes S."/>
            <person name="Thomson T."/>
            <person name="Walk T."/>
            <person name="White J."/>
            <person name="Yandava C."/>
            <person name="Burger G."/>
            <person name="Gray M.W."/>
            <person name="Holland P.W.H."/>
            <person name="King N."/>
            <person name="Lang F.B.F."/>
            <person name="Roger A.J."/>
            <person name="Ruiz-Trillo I."/>
            <person name="Lander E."/>
            <person name="Nusbaum C."/>
        </authorList>
    </citation>
    <scope>NUCLEOTIDE SEQUENCE [LARGE SCALE GENOMIC DNA]</scope>
    <source>
        <strain evidence="1 2">DAOM BR117</strain>
    </source>
</reference>
<accession>A0A0L0H4X9</accession>
<dbReference type="RefSeq" id="XP_016604011.1">
    <property type="nucleotide sequence ID" value="XM_016757728.1"/>
</dbReference>
<dbReference type="VEuPathDB" id="FungiDB:SPPG_09553"/>